<dbReference type="CDD" id="cd09917">
    <property type="entry name" value="F-box_SF"/>
    <property type="match status" value="1"/>
</dbReference>
<reference evidence="2" key="1">
    <citation type="submission" date="2019-10" db="EMBL/GenBank/DDBJ databases">
        <authorList>
            <consortium name="DOE Joint Genome Institute"/>
            <person name="Kuo A."/>
            <person name="Miyauchi S."/>
            <person name="Kiss E."/>
            <person name="Drula E."/>
            <person name="Kohler A."/>
            <person name="Sanchez-Garcia M."/>
            <person name="Andreopoulos B."/>
            <person name="Barry K.W."/>
            <person name="Bonito G."/>
            <person name="Buee M."/>
            <person name="Carver A."/>
            <person name="Chen C."/>
            <person name="Cichocki N."/>
            <person name="Clum A."/>
            <person name="Culley D."/>
            <person name="Crous P.W."/>
            <person name="Fauchery L."/>
            <person name="Girlanda M."/>
            <person name="Hayes R."/>
            <person name="Keri Z."/>
            <person name="LaButti K."/>
            <person name="Lipzen A."/>
            <person name="Lombard V."/>
            <person name="Magnuson J."/>
            <person name="Maillard F."/>
            <person name="Morin E."/>
            <person name="Murat C."/>
            <person name="Nolan M."/>
            <person name="Ohm R."/>
            <person name="Pangilinan J."/>
            <person name="Pereira M."/>
            <person name="Perotto S."/>
            <person name="Peter M."/>
            <person name="Riley R."/>
            <person name="Sitrit Y."/>
            <person name="Stielow B."/>
            <person name="Szollosi G."/>
            <person name="Zifcakova L."/>
            <person name="Stursova M."/>
            <person name="Spatafora J.W."/>
            <person name="Tedersoo L."/>
            <person name="Vaario L.-M."/>
            <person name="Yamada A."/>
            <person name="Yan M."/>
            <person name="Wang P."/>
            <person name="Xu J."/>
            <person name="Bruns T."/>
            <person name="Baldrian P."/>
            <person name="Vilgalys R."/>
            <person name="Henrissat B."/>
            <person name="Grigoriev I.V."/>
            <person name="Hibbett D."/>
            <person name="Nagy L.G."/>
            <person name="Martin F.M."/>
        </authorList>
    </citation>
    <scope>NUCLEOTIDE SEQUENCE</scope>
    <source>
        <strain evidence="2">BED1</strain>
    </source>
</reference>
<sequence length="76" mass="8601">MCQLNLDVLFLLAEYLSPVDLLNLARTCKSLRQLLMAKSSAFVWKATRRQIDGLPDCPADLTEQEYANLMFCLGYG</sequence>
<dbReference type="InterPro" id="IPR036047">
    <property type="entry name" value="F-box-like_dom_sf"/>
</dbReference>
<reference evidence="2" key="2">
    <citation type="journal article" date="2020" name="Nat. Commun.">
        <title>Large-scale genome sequencing of mycorrhizal fungi provides insights into the early evolution of symbiotic traits.</title>
        <authorList>
            <person name="Miyauchi S."/>
            <person name="Kiss E."/>
            <person name="Kuo A."/>
            <person name="Drula E."/>
            <person name="Kohler A."/>
            <person name="Sanchez-Garcia M."/>
            <person name="Morin E."/>
            <person name="Andreopoulos B."/>
            <person name="Barry K.W."/>
            <person name="Bonito G."/>
            <person name="Buee M."/>
            <person name="Carver A."/>
            <person name="Chen C."/>
            <person name="Cichocki N."/>
            <person name="Clum A."/>
            <person name="Culley D."/>
            <person name="Crous P.W."/>
            <person name="Fauchery L."/>
            <person name="Girlanda M."/>
            <person name="Hayes R.D."/>
            <person name="Keri Z."/>
            <person name="LaButti K."/>
            <person name="Lipzen A."/>
            <person name="Lombard V."/>
            <person name="Magnuson J."/>
            <person name="Maillard F."/>
            <person name="Murat C."/>
            <person name="Nolan M."/>
            <person name="Ohm R.A."/>
            <person name="Pangilinan J."/>
            <person name="Pereira M.F."/>
            <person name="Perotto S."/>
            <person name="Peter M."/>
            <person name="Pfister S."/>
            <person name="Riley R."/>
            <person name="Sitrit Y."/>
            <person name="Stielow J.B."/>
            <person name="Szollosi G."/>
            <person name="Zifcakova L."/>
            <person name="Stursova M."/>
            <person name="Spatafora J.W."/>
            <person name="Tedersoo L."/>
            <person name="Vaario L.M."/>
            <person name="Yamada A."/>
            <person name="Yan M."/>
            <person name="Wang P."/>
            <person name="Xu J."/>
            <person name="Bruns T."/>
            <person name="Baldrian P."/>
            <person name="Vilgalys R."/>
            <person name="Dunand C."/>
            <person name="Henrissat B."/>
            <person name="Grigoriev I.V."/>
            <person name="Hibbett D."/>
            <person name="Nagy L.G."/>
            <person name="Martin F.M."/>
        </authorList>
    </citation>
    <scope>NUCLEOTIDE SEQUENCE</scope>
    <source>
        <strain evidence="2">BED1</strain>
    </source>
</reference>
<dbReference type="SUPFAM" id="SSF81383">
    <property type="entry name" value="F-box domain"/>
    <property type="match status" value="1"/>
</dbReference>
<dbReference type="InterPro" id="IPR001810">
    <property type="entry name" value="F-box_dom"/>
</dbReference>
<feature type="domain" description="F-box" evidence="1">
    <location>
        <begin position="1"/>
        <end position="47"/>
    </location>
</feature>
<keyword evidence="3" id="KW-1185">Reference proteome</keyword>
<dbReference type="AlphaFoldDB" id="A0AAD4BWA4"/>
<evidence type="ECO:0000259" key="1">
    <source>
        <dbReference type="PROSITE" id="PS50181"/>
    </source>
</evidence>
<gene>
    <name evidence="2" type="ORF">L210DRAFT_3538996</name>
</gene>
<organism evidence="2 3">
    <name type="scientific">Boletus edulis BED1</name>
    <dbReference type="NCBI Taxonomy" id="1328754"/>
    <lineage>
        <taxon>Eukaryota</taxon>
        <taxon>Fungi</taxon>
        <taxon>Dikarya</taxon>
        <taxon>Basidiomycota</taxon>
        <taxon>Agaricomycotina</taxon>
        <taxon>Agaricomycetes</taxon>
        <taxon>Agaricomycetidae</taxon>
        <taxon>Boletales</taxon>
        <taxon>Boletineae</taxon>
        <taxon>Boletaceae</taxon>
        <taxon>Boletoideae</taxon>
        <taxon>Boletus</taxon>
    </lineage>
</organism>
<evidence type="ECO:0000313" key="2">
    <source>
        <dbReference type="EMBL" id="KAF8441051.1"/>
    </source>
</evidence>
<dbReference type="PROSITE" id="PS50181">
    <property type="entry name" value="FBOX"/>
    <property type="match status" value="1"/>
</dbReference>
<protein>
    <recommendedName>
        <fullName evidence="1">F-box domain-containing protein</fullName>
    </recommendedName>
</protein>
<dbReference type="Pfam" id="PF00646">
    <property type="entry name" value="F-box"/>
    <property type="match status" value="1"/>
</dbReference>
<dbReference type="EMBL" id="WHUW01000011">
    <property type="protein sequence ID" value="KAF8441051.1"/>
    <property type="molecule type" value="Genomic_DNA"/>
</dbReference>
<accession>A0AAD4BWA4</accession>
<name>A0AAD4BWA4_BOLED</name>
<proteinExistence type="predicted"/>
<dbReference type="Proteomes" id="UP001194468">
    <property type="component" value="Unassembled WGS sequence"/>
</dbReference>
<evidence type="ECO:0000313" key="3">
    <source>
        <dbReference type="Proteomes" id="UP001194468"/>
    </source>
</evidence>
<comment type="caution">
    <text evidence="2">The sequence shown here is derived from an EMBL/GenBank/DDBJ whole genome shotgun (WGS) entry which is preliminary data.</text>
</comment>